<dbReference type="Gene3D" id="3.40.50.2300">
    <property type="match status" value="2"/>
</dbReference>
<reference evidence="1 2" key="1">
    <citation type="submission" date="2020-08" db="EMBL/GenBank/DDBJ databases">
        <title>Bridging the membrane lipid divide: bacteria of the FCB group superphylum have the potential to synthesize archaeal ether lipids.</title>
        <authorList>
            <person name="Villanueva L."/>
            <person name="Von Meijenfeldt F.A.B."/>
            <person name="Westbye A.B."/>
            <person name="Yadav S."/>
            <person name="Hopmans E.C."/>
            <person name="Dutilh B.E."/>
            <person name="Sinninghe Damste J.S."/>
        </authorList>
    </citation>
    <scope>NUCLEOTIDE SEQUENCE [LARGE SCALE GENOMIC DNA]</scope>
    <source>
        <strain evidence="1">NIOZ-UU27</strain>
    </source>
</reference>
<evidence type="ECO:0000313" key="2">
    <source>
        <dbReference type="Proteomes" id="UP000650524"/>
    </source>
</evidence>
<accession>A0A8J6T8J1</accession>
<dbReference type="Pfam" id="PF04392">
    <property type="entry name" value="ABC_sub_bind"/>
    <property type="match status" value="1"/>
</dbReference>
<organism evidence="1 2">
    <name type="scientific">Candidatus Desulfacyla euxinica</name>
    <dbReference type="NCBI Taxonomy" id="2841693"/>
    <lineage>
        <taxon>Bacteria</taxon>
        <taxon>Deltaproteobacteria</taxon>
        <taxon>Candidatus Desulfacyla</taxon>
    </lineage>
</organism>
<gene>
    <name evidence="1" type="ORF">H8E19_13900</name>
</gene>
<dbReference type="InterPro" id="IPR007487">
    <property type="entry name" value="ABC_transpt-TYRBP-like"/>
</dbReference>
<dbReference type="EMBL" id="JACNJD010000284">
    <property type="protein sequence ID" value="MBC8178494.1"/>
    <property type="molecule type" value="Genomic_DNA"/>
</dbReference>
<protein>
    <submittedName>
        <fullName evidence="1">ABC transporter substrate-binding protein</fullName>
    </submittedName>
</protein>
<dbReference type="PANTHER" id="PTHR35271:SF1">
    <property type="entry name" value="ABC TRANSPORTER, SUBSTRATE-BINDING LIPOPROTEIN"/>
    <property type="match status" value="1"/>
</dbReference>
<evidence type="ECO:0000313" key="1">
    <source>
        <dbReference type="EMBL" id="MBC8178494.1"/>
    </source>
</evidence>
<dbReference type="PANTHER" id="PTHR35271">
    <property type="entry name" value="ABC TRANSPORTER, SUBSTRATE-BINDING LIPOPROTEIN-RELATED"/>
    <property type="match status" value="1"/>
</dbReference>
<dbReference type="AlphaFoldDB" id="A0A8J6T8J1"/>
<sequence length="304" mass="34354">MKVFKLICFIGLVFLLSVLSADEGPKIMVINSNAAVDKYKIAQEEFTKTISTPVVEIDLGGKKWKIGEIEDLLYDEYPDLVYCIGTKAYLLANKFISDRNIVFSSVINWRRLSLSQKTYGVSNELNPEMQITLYRYIFPGLKRIGVLYSGKYNKHWFEEAQKAAKEMGVEIIGRSLSKRRDTLPELKELLKEIDALWLISDPVVMSDKKSLIEVFKQCDIKKIPILSYHNAFAEYGAMVIVSVDNPTTGRQAAAISREVLGGDVVKKKVQLPAGSHIILNLKKANEYGLKYGEMALSVVNRFIE</sequence>
<dbReference type="Proteomes" id="UP000650524">
    <property type="component" value="Unassembled WGS sequence"/>
</dbReference>
<proteinExistence type="predicted"/>
<name>A0A8J6T8J1_9DELT</name>
<comment type="caution">
    <text evidence="1">The sequence shown here is derived from an EMBL/GenBank/DDBJ whole genome shotgun (WGS) entry which is preliminary data.</text>
</comment>